<reference evidence="2 3" key="1">
    <citation type="journal article" date="2014" name="Int. J. Syst. Evol. Microbiol.">
        <title>Complete genome sequence of Corynebacterium casei LMG S-19264T (=DSM 44701T), isolated from a smear-ripened cheese.</title>
        <authorList>
            <consortium name="US DOE Joint Genome Institute (JGI-PGF)"/>
            <person name="Walter F."/>
            <person name="Albersmeier A."/>
            <person name="Kalinowski J."/>
            <person name="Ruckert C."/>
        </authorList>
    </citation>
    <scope>NUCLEOTIDE SEQUENCE [LARGE SCALE GENOMIC DNA]</scope>
    <source>
        <strain evidence="2 3">CGMCC 4.7111</strain>
    </source>
</reference>
<name>A0A917YCU0_9ACTN</name>
<evidence type="ECO:0000256" key="1">
    <source>
        <dbReference type="SAM" id="MobiDB-lite"/>
    </source>
</evidence>
<keyword evidence="3" id="KW-1185">Reference proteome</keyword>
<organism evidence="2 3">
    <name type="scientific">Streptomyces albiflavescens</name>
    <dbReference type="NCBI Taxonomy" id="1623582"/>
    <lineage>
        <taxon>Bacteria</taxon>
        <taxon>Bacillati</taxon>
        <taxon>Actinomycetota</taxon>
        <taxon>Actinomycetes</taxon>
        <taxon>Kitasatosporales</taxon>
        <taxon>Streptomycetaceae</taxon>
        <taxon>Streptomyces</taxon>
    </lineage>
</organism>
<dbReference type="Proteomes" id="UP000600365">
    <property type="component" value="Unassembled WGS sequence"/>
</dbReference>
<evidence type="ECO:0000313" key="2">
    <source>
        <dbReference type="EMBL" id="GGN86572.1"/>
    </source>
</evidence>
<dbReference type="EMBL" id="BMMM01000019">
    <property type="protein sequence ID" value="GGN86572.1"/>
    <property type="molecule type" value="Genomic_DNA"/>
</dbReference>
<gene>
    <name evidence="2" type="ORF">GCM10011579_078520</name>
</gene>
<protein>
    <submittedName>
        <fullName evidence="2">Uncharacterized protein</fullName>
    </submittedName>
</protein>
<accession>A0A917YCU0</accession>
<dbReference type="AlphaFoldDB" id="A0A917YCU0"/>
<sequence>MGSEALSIHRKAATILRSLPLPAGNRQDIRAQRPPQHLGSRTPPPRFDPVDGAQDLASVLRTLDQGWQPSDERHLSHLRVPRSSFAQRRLYQLPDQLRVFWVALRAVEVSITQARA</sequence>
<comment type="caution">
    <text evidence="2">The sequence shown here is derived from an EMBL/GenBank/DDBJ whole genome shotgun (WGS) entry which is preliminary data.</text>
</comment>
<proteinExistence type="predicted"/>
<evidence type="ECO:0000313" key="3">
    <source>
        <dbReference type="Proteomes" id="UP000600365"/>
    </source>
</evidence>
<feature type="region of interest" description="Disordered" evidence="1">
    <location>
        <begin position="21"/>
        <end position="52"/>
    </location>
</feature>